<dbReference type="NCBIfam" id="NF008385">
    <property type="entry name" value="PRK11180.1"/>
    <property type="match status" value="1"/>
</dbReference>
<evidence type="ECO:0000256" key="6">
    <source>
        <dbReference type="PIRSR" id="PIRSR606225-1"/>
    </source>
</evidence>
<dbReference type="EC" id="5.4.99.-" evidence="8"/>
<dbReference type="InterPro" id="IPR006225">
    <property type="entry name" value="PsdUridine_synth_RluC/D"/>
</dbReference>
<feature type="active site" evidence="6">
    <location>
        <position position="138"/>
    </location>
</feature>
<protein>
    <recommendedName>
        <fullName evidence="8">Pseudouridine synthase</fullName>
        <ecNumber evidence="8">5.4.99.-</ecNumber>
    </recommendedName>
</protein>
<comment type="similarity">
    <text evidence="1 8">Belongs to the pseudouridine synthase RluA family.</text>
</comment>
<comment type="catalytic activity">
    <reaction evidence="4">
        <text>uridine(1911/1915/1917) in 23S rRNA = pseudouridine(1911/1915/1917) in 23S rRNA</text>
        <dbReference type="Rhea" id="RHEA:42524"/>
        <dbReference type="Rhea" id="RHEA-COMP:10097"/>
        <dbReference type="Rhea" id="RHEA-COMP:10098"/>
        <dbReference type="ChEBI" id="CHEBI:65314"/>
        <dbReference type="ChEBI" id="CHEBI:65315"/>
        <dbReference type="EC" id="5.4.99.23"/>
    </reaction>
</comment>
<proteinExistence type="inferred from homology"/>
<dbReference type="NCBIfam" id="TIGR00005">
    <property type="entry name" value="rluA_subfam"/>
    <property type="match status" value="1"/>
</dbReference>
<dbReference type="PANTHER" id="PTHR21600">
    <property type="entry name" value="MITOCHONDRIAL RNA PSEUDOURIDINE SYNTHASE"/>
    <property type="match status" value="1"/>
</dbReference>
<dbReference type="GO" id="GO:0000455">
    <property type="term" value="P:enzyme-directed rRNA pseudouridine synthesis"/>
    <property type="evidence" value="ECO:0007669"/>
    <property type="project" value="TreeGrafter"/>
</dbReference>
<organism evidence="10 11">
    <name type="scientific">Spartinivicinus marinus</name>
    <dbReference type="NCBI Taxonomy" id="2994442"/>
    <lineage>
        <taxon>Bacteria</taxon>
        <taxon>Pseudomonadati</taxon>
        <taxon>Pseudomonadota</taxon>
        <taxon>Gammaproteobacteria</taxon>
        <taxon>Oceanospirillales</taxon>
        <taxon>Zooshikellaceae</taxon>
        <taxon>Spartinivicinus</taxon>
    </lineage>
</organism>
<dbReference type="Gene3D" id="3.10.290.10">
    <property type="entry name" value="RNA-binding S4 domain"/>
    <property type="match status" value="1"/>
</dbReference>
<dbReference type="InterPro" id="IPR020103">
    <property type="entry name" value="PsdUridine_synth_cat_dom_sf"/>
</dbReference>
<gene>
    <name evidence="10" type="primary">rluD</name>
    <name evidence="10" type="ORF">H0A36_04155</name>
</gene>
<sequence length="320" mass="36037">MAEHIVLESVVPFEQGGSRLDQIAAHCFPDFSRAKLQAWIKQGELTVDNETRKPKDKLYGGELLRLNAQVENDETHQPEEISLNIVYEDDDIVVLNKPEGLVVHPAAGHHSGTLLNALLHHCPDLASVPRAGIVHRLDKDTTGIMVVAKNLAAHTSLVAQLQDRVISREYEAIACGVMTAGGTVDKPLGRHPTQRTKMAVIDSGKEAVTHYRVLHRFRAHTHVRVKLETGRTHQIRVHMSHIHYPLVGDQVYGGRLKLPKGASSEFINTLQQFKRQALHARQLGLYHPTTDEYMEWEIPLPDDFEQLLQMLSDDLHQCYE</sequence>
<dbReference type="SUPFAM" id="SSF55120">
    <property type="entry name" value="Pseudouridine synthase"/>
    <property type="match status" value="1"/>
</dbReference>
<name>A0A853HTU5_9GAMM</name>
<dbReference type="SUPFAM" id="SSF55174">
    <property type="entry name" value="Alpha-L RNA-binding motif"/>
    <property type="match status" value="1"/>
</dbReference>
<dbReference type="InterPro" id="IPR050188">
    <property type="entry name" value="RluA_PseudoU_synthase"/>
</dbReference>
<comment type="catalytic activity">
    <reaction evidence="8">
        <text>a uridine in RNA = a pseudouridine in RNA</text>
        <dbReference type="Rhea" id="RHEA:48348"/>
        <dbReference type="Rhea" id="RHEA-COMP:12068"/>
        <dbReference type="Rhea" id="RHEA-COMP:12069"/>
        <dbReference type="ChEBI" id="CHEBI:65314"/>
        <dbReference type="ChEBI" id="CHEBI:65315"/>
    </reaction>
</comment>
<evidence type="ECO:0000256" key="1">
    <source>
        <dbReference type="ARBA" id="ARBA00010876"/>
    </source>
</evidence>
<evidence type="ECO:0000256" key="8">
    <source>
        <dbReference type="RuleBase" id="RU362028"/>
    </source>
</evidence>
<dbReference type="EMBL" id="JACCKB010000004">
    <property type="protein sequence ID" value="NYZ65190.1"/>
    <property type="molecule type" value="Genomic_DNA"/>
</dbReference>
<dbReference type="InterPro" id="IPR006224">
    <property type="entry name" value="PsdUridine_synth_RluA-like_CS"/>
</dbReference>
<dbReference type="Proteomes" id="UP000569732">
    <property type="component" value="Unassembled WGS sequence"/>
</dbReference>
<evidence type="ECO:0000256" key="4">
    <source>
        <dbReference type="ARBA" id="ARBA00036882"/>
    </source>
</evidence>
<dbReference type="PANTHER" id="PTHR21600:SF44">
    <property type="entry name" value="RIBOSOMAL LARGE SUBUNIT PSEUDOURIDINE SYNTHASE D"/>
    <property type="match status" value="1"/>
</dbReference>
<keyword evidence="11" id="KW-1185">Reference proteome</keyword>
<keyword evidence="2 7" id="KW-0694">RNA-binding</keyword>
<dbReference type="FunFam" id="3.30.2350.10:FF:000006">
    <property type="entry name" value="Pseudouridine synthase"/>
    <property type="match status" value="1"/>
</dbReference>
<comment type="function">
    <text evidence="5">Responsible for synthesis of pseudouridine from uracil at positions 1911, 1915 and 1917 in 23S ribosomal RNA.</text>
</comment>
<feature type="domain" description="Pseudouridine synthase RsuA/RluA-like" evidence="9">
    <location>
        <begin position="91"/>
        <end position="241"/>
    </location>
</feature>
<evidence type="ECO:0000313" key="11">
    <source>
        <dbReference type="Proteomes" id="UP000569732"/>
    </source>
</evidence>
<evidence type="ECO:0000256" key="7">
    <source>
        <dbReference type="PROSITE-ProRule" id="PRU00182"/>
    </source>
</evidence>
<dbReference type="CDD" id="cd02869">
    <property type="entry name" value="PseudoU_synth_RluA_like"/>
    <property type="match status" value="1"/>
</dbReference>
<evidence type="ECO:0000256" key="5">
    <source>
        <dbReference type="ARBA" id="ARBA00056072"/>
    </source>
</evidence>
<dbReference type="PROSITE" id="PS01129">
    <property type="entry name" value="PSI_RLU"/>
    <property type="match status" value="1"/>
</dbReference>
<dbReference type="PROSITE" id="PS50889">
    <property type="entry name" value="S4"/>
    <property type="match status" value="1"/>
</dbReference>
<dbReference type="Gene3D" id="3.30.2350.10">
    <property type="entry name" value="Pseudouridine synthase"/>
    <property type="match status" value="1"/>
</dbReference>
<evidence type="ECO:0000256" key="2">
    <source>
        <dbReference type="ARBA" id="ARBA00022884"/>
    </source>
</evidence>
<evidence type="ECO:0000256" key="3">
    <source>
        <dbReference type="ARBA" id="ARBA00023235"/>
    </source>
</evidence>
<comment type="caution">
    <text evidence="10">The sequence shown here is derived from an EMBL/GenBank/DDBJ whole genome shotgun (WGS) entry which is preliminary data.</text>
</comment>
<evidence type="ECO:0000259" key="9">
    <source>
        <dbReference type="Pfam" id="PF00849"/>
    </source>
</evidence>
<evidence type="ECO:0000313" key="10">
    <source>
        <dbReference type="EMBL" id="NYZ65190.1"/>
    </source>
</evidence>
<dbReference type="RefSeq" id="WP_180567225.1">
    <property type="nucleotide sequence ID" value="NZ_JACCKB010000004.1"/>
</dbReference>
<reference evidence="10 11" key="1">
    <citation type="submission" date="2020-07" db="EMBL/GenBank/DDBJ databases">
        <title>Endozoicomonas sp. nov., isolated from sediment.</title>
        <authorList>
            <person name="Gu T."/>
        </authorList>
    </citation>
    <scope>NUCLEOTIDE SEQUENCE [LARGE SCALE GENOMIC DNA]</scope>
    <source>
        <strain evidence="10 11">SM1973</strain>
    </source>
</reference>
<dbReference type="Pfam" id="PF00849">
    <property type="entry name" value="PseudoU_synth_2"/>
    <property type="match status" value="1"/>
</dbReference>
<dbReference type="GO" id="GO:0160140">
    <property type="term" value="F:23S rRNA pseudouridine(1911/1915/1917) synthase activity"/>
    <property type="evidence" value="ECO:0007669"/>
    <property type="project" value="UniProtKB-EC"/>
</dbReference>
<dbReference type="AlphaFoldDB" id="A0A853HTU5"/>
<keyword evidence="3 8" id="KW-0413">Isomerase</keyword>
<accession>A0A853HTU5</accession>
<dbReference type="InterPro" id="IPR036986">
    <property type="entry name" value="S4_RNA-bd_sf"/>
</dbReference>
<dbReference type="GO" id="GO:0003723">
    <property type="term" value="F:RNA binding"/>
    <property type="evidence" value="ECO:0007669"/>
    <property type="project" value="UniProtKB-KW"/>
</dbReference>
<dbReference type="CDD" id="cd00165">
    <property type="entry name" value="S4"/>
    <property type="match status" value="1"/>
</dbReference>
<dbReference type="InterPro" id="IPR006145">
    <property type="entry name" value="PsdUridine_synth_RsuA/RluA"/>
</dbReference>